<dbReference type="SUPFAM" id="SSF50998">
    <property type="entry name" value="Quinoprotein alcohol dehydrogenase-like"/>
    <property type="match status" value="1"/>
</dbReference>
<feature type="transmembrane region" description="Helical" evidence="1">
    <location>
        <begin position="299"/>
        <end position="318"/>
    </location>
</feature>
<evidence type="ECO:0000313" key="2">
    <source>
        <dbReference type="EMBL" id="CBJ26918.1"/>
    </source>
</evidence>
<name>D7G371_ECTSI</name>
<dbReference type="PANTHER" id="PTHR42754">
    <property type="entry name" value="ENDOGLUCANASE"/>
    <property type="match status" value="1"/>
</dbReference>
<organism evidence="2 3">
    <name type="scientific">Ectocarpus siliculosus</name>
    <name type="common">Brown alga</name>
    <name type="synonym">Conferva siliculosa</name>
    <dbReference type="NCBI Taxonomy" id="2880"/>
    <lineage>
        <taxon>Eukaryota</taxon>
        <taxon>Sar</taxon>
        <taxon>Stramenopiles</taxon>
        <taxon>Ochrophyta</taxon>
        <taxon>PX clade</taxon>
        <taxon>Phaeophyceae</taxon>
        <taxon>Ectocarpales</taxon>
        <taxon>Ectocarpaceae</taxon>
        <taxon>Ectocarpus</taxon>
    </lineage>
</organism>
<reference evidence="2 3" key="1">
    <citation type="journal article" date="2010" name="Nature">
        <title>The Ectocarpus genome and the independent evolution of multicellularity in brown algae.</title>
        <authorList>
            <person name="Cock J.M."/>
            <person name="Sterck L."/>
            <person name="Rouze P."/>
            <person name="Scornet D."/>
            <person name="Allen A.E."/>
            <person name="Amoutzias G."/>
            <person name="Anthouard V."/>
            <person name="Artiguenave F."/>
            <person name="Aury J.M."/>
            <person name="Badger J.H."/>
            <person name="Beszteri B."/>
            <person name="Billiau K."/>
            <person name="Bonnet E."/>
            <person name="Bothwell J.H."/>
            <person name="Bowler C."/>
            <person name="Boyen C."/>
            <person name="Brownlee C."/>
            <person name="Carrano C.J."/>
            <person name="Charrier B."/>
            <person name="Cho G.Y."/>
            <person name="Coelho S.M."/>
            <person name="Collen J."/>
            <person name="Corre E."/>
            <person name="Da Silva C."/>
            <person name="Delage L."/>
            <person name="Delaroque N."/>
            <person name="Dittami S.M."/>
            <person name="Doulbeau S."/>
            <person name="Elias M."/>
            <person name="Farnham G."/>
            <person name="Gachon C.M."/>
            <person name="Gschloessl B."/>
            <person name="Heesch S."/>
            <person name="Jabbari K."/>
            <person name="Jubin C."/>
            <person name="Kawai H."/>
            <person name="Kimura K."/>
            <person name="Kloareg B."/>
            <person name="Kupper F.C."/>
            <person name="Lang D."/>
            <person name="Le Bail A."/>
            <person name="Leblanc C."/>
            <person name="Lerouge P."/>
            <person name="Lohr M."/>
            <person name="Lopez P.J."/>
            <person name="Martens C."/>
            <person name="Maumus F."/>
            <person name="Michel G."/>
            <person name="Miranda-Saavedra D."/>
            <person name="Morales J."/>
            <person name="Moreau H."/>
            <person name="Motomura T."/>
            <person name="Nagasato C."/>
            <person name="Napoli C.A."/>
            <person name="Nelson D.R."/>
            <person name="Nyvall-Collen P."/>
            <person name="Peters A.F."/>
            <person name="Pommier C."/>
            <person name="Potin P."/>
            <person name="Poulain J."/>
            <person name="Quesneville H."/>
            <person name="Read B."/>
            <person name="Rensing S.A."/>
            <person name="Ritter A."/>
            <person name="Rousvoal S."/>
            <person name="Samanta M."/>
            <person name="Samson G."/>
            <person name="Schroeder D.C."/>
            <person name="Segurens B."/>
            <person name="Strittmatter M."/>
            <person name="Tonon T."/>
            <person name="Tregear J.W."/>
            <person name="Valentin K."/>
            <person name="von Dassow P."/>
            <person name="Yamagishi T."/>
            <person name="Van de Peer Y."/>
            <person name="Wincker P."/>
        </authorList>
    </citation>
    <scope>NUCLEOTIDE SEQUENCE [LARGE SCALE GENOMIC DNA]</scope>
    <source>
        <strain evidence="3">Ec32 / CCAP1310/4</strain>
    </source>
</reference>
<dbReference type="EMBL" id="FN648708">
    <property type="protein sequence ID" value="CBJ26918.1"/>
    <property type="molecule type" value="Genomic_DNA"/>
</dbReference>
<dbReference type="InterPro" id="IPR011047">
    <property type="entry name" value="Quinoprotein_ADH-like_sf"/>
</dbReference>
<sequence length="337" mass="35094">MKLSGDGRQLWQWKDDDNNASRLAEAIAVDQQGGVLVGGLAFDDGGTDFAACKLDSSGNVTWRWQATTDGLNAVSSIAPANDSFILGGRTTGNFNGTSAGGTDFVAVKLDDSGTEVWRWQDGTVQDDVVEAVAHSDDGSAVLAGHTYGSWSSDNADGSFSKDFAAVMLSSDGKEIWRWQDGTTEDDTLEGAAIQEDGSVVLSGNSGGGFVALRLNASGTEVWRWEGGSQETEVDSVSLCGSGYNGRMVLAGFTFASDFGVGSNSPTVLEAPDFAAVFLDTTRSVPVDTELVPSAGSTPVVIAVVAGVLAVAIIGLTVLERWLKKHPRRGEGSLSPLG</sequence>
<accession>D7G371</accession>
<keyword evidence="1" id="KW-0812">Transmembrane</keyword>
<dbReference type="EMBL" id="FN649734">
    <property type="protein sequence ID" value="CBJ26918.1"/>
    <property type="molecule type" value="Genomic_DNA"/>
</dbReference>
<keyword evidence="3" id="KW-1185">Reference proteome</keyword>
<dbReference type="PANTHER" id="PTHR42754:SF1">
    <property type="entry name" value="LIPOPROTEIN"/>
    <property type="match status" value="1"/>
</dbReference>
<evidence type="ECO:0000256" key="1">
    <source>
        <dbReference type="SAM" id="Phobius"/>
    </source>
</evidence>
<evidence type="ECO:0000313" key="3">
    <source>
        <dbReference type="Proteomes" id="UP000002630"/>
    </source>
</evidence>
<protein>
    <submittedName>
        <fullName evidence="2">Hemolysin-type calcium-binding region</fullName>
    </submittedName>
</protein>
<gene>
    <name evidence="2" type="ORF">Esi_0050_0050</name>
</gene>
<keyword evidence="1" id="KW-1133">Transmembrane helix</keyword>
<dbReference type="InParanoid" id="D7G371"/>
<dbReference type="Proteomes" id="UP000002630">
    <property type="component" value="Linkage Group LG09"/>
</dbReference>
<keyword evidence="1" id="KW-0472">Membrane</keyword>
<proteinExistence type="predicted"/>
<dbReference type="AlphaFoldDB" id="D7G371"/>
<dbReference type="OrthoDB" id="10339052at2759"/>